<sequence>MSLPGRVNYFQERWNLDAWNNYARYSVYDDIPWDDFAKLNFPNKKNLLTQKTYKISVRTKQINIRQPAIVLLNSEDAGSLLEEPISDRQKKTAAYWNERAVIYIMASDEYFYKPQHQLTTNSNNSQVSNEGLPTKSNEELIGAPDEWEKMIQHYQRKHKK</sequence>
<feature type="region of interest" description="Disordered" evidence="1">
    <location>
        <begin position="121"/>
        <end position="143"/>
    </location>
</feature>
<evidence type="ECO:0000256" key="1">
    <source>
        <dbReference type="SAM" id="MobiDB-lite"/>
    </source>
</evidence>
<dbReference type="AlphaFoldDB" id="A0A815FVI5"/>
<dbReference type="Proteomes" id="UP000663870">
    <property type="component" value="Unassembled WGS sequence"/>
</dbReference>
<organism evidence="2 4">
    <name type="scientific">Rotaria sordida</name>
    <dbReference type="NCBI Taxonomy" id="392033"/>
    <lineage>
        <taxon>Eukaryota</taxon>
        <taxon>Metazoa</taxon>
        <taxon>Spiralia</taxon>
        <taxon>Gnathifera</taxon>
        <taxon>Rotifera</taxon>
        <taxon>Eurotatoria</taxon>
        <taxon>Bdelloidea</taxon>
        <taxon>Philodinida</taxon>
        <taxon>Philodinidae</taxon>
        <taxon>Rotaria</taxon>
    </lineage>
</organism>
<evidence type="ECO:0000313" key="3">
    <source>
        <dbReference type="EMBL" id="CAF1590051.1"/>
    </source>
</evidence>
<dbReference type="Proteomes" id="UP000663854">
    <property type="component" value="Unassembled WGS sequence"/>
</dbReference>
<evidence type="ECO:0000313" key="5">
    <source>
        <dbReference type="Proteomes" id="UP000663870"/>
    </source>
</evidence>
<reference evidence="2" key="1">
    <citation type="submission" date="2021-02" db="EMBL/GenBank/DDBJ databases">
        <authorList>
            <person name="Nowell W R."/>
        </authorList>
    </citation>
    <scope>NUCLEOTIDE SEQUENCE</scope>
</reference>
<comment type="caution">
    <text evidence="2">The sequence shown here is derived from an EMBL/GenBank/DDBJ whole genome shotgun (WGS) entry which is preliminary data.</text>
</comment>
<feature type="compositionally biased region" description="Polar residues" evidence="1">
    <location>
        <begin position="121"/>
        <end position="135"/>
    </location>
</feature>
<gene>
    <name evidence="3" type="ORF">JXQ802_LOCUS47130</name>
    <name evidence="2" type="ORF">PYM288_LOCUS31261</name>
</gene>
<dbReference type="EMBL" id="CAJNOH010003220">
    <property type="protein sequence ID" value="CAF1327988.1"/>
    <property type="molecule type" value="Genomic_DNA"/>
</dbReference>
<evidence type="ECO:0000313" key="2">
    <source>
        <dbReference type="EMBL" id="CAF1327988.1"/>
    </source>
</evidence>
<proteinExistence type="predicted"/>
<keyword evidence="5" id="KW-1185">Reference proteome</keyword>
<accession>A0A815FVI5</accession>
<evidence type="ECO:0000313" key="4">
    <source>
        <dbReference type="Proteomes" id="UP000663854"/>
    </source>
</evidence>
<name>A0A815FVI5_9BILA</name>
<dbReference type="EMBL" id="CAJNOL010004527">
    <property type="protein sequence ID" value="CAF1590051.1"/>
    <property type="molecule type" value="Genomic_DNA"/>
</dbReference>
<protein>
    <submittedName>
        <fullName evidence="2">Uncharacterized protein</fullName>
    </submittedName>
</protein>